<keyword evidence="7" id="KW-1185">Reference proteome</keyword>
<proteinExistence type="inferred from homology"/>
<keyword evidence="3" id="KW-0378">Hydrolase</keyword>
<comment type="similarity">
    <text evidence="1">Belongs to the peptidase C40 family.</text>
</comment>
<dbReference type="InterPro" id="IPR038765">
    <property type="entry name" value="Papain-like_cys_pep_sf"/>
</dbReference>
<sequence length="139" mass="16055">MSRPDNWLDRYIGLPWKIGGRELHGGIDCWGLVRLVMRDEAGIDMPSWVDDPDAHGETCRSRSRAFDRHLDHFFRVPAGEEQLFDIVTFFIGPALWHVGVLVQLPHTMLHIEGPEGSQCEDWTSRADLKKQFGGFWRVR</sequence>
<dbReference type="EMBL" id="ADCP02000001">
    <property type="protein sequence ID" value="EFV43226.1"/>
    <property type="molecule type" value="Genomic_DNA"/>
</dbReference>
<dbReference type="PROSITE" id="PS51935">
    <property type="entry name" value="NLPC_P60"/>
    <property type="match status" value="1"/>
</dbReference>
<evidence type="ECO:0000256" key="1">
    <source>
        <dbReference type="ARBA" id="ARBA00007074"/>
    </source>
</evidence>
<keyword evidence="4" id="KW-0788">Thiol protease</keyword>
<dbReference type="GeneID" id="78084645"/>
<dbReference type="AlphaFoldDB" id="E5Y9U9"/>
<evidence type="ECO:0000256" key="4">
    <source>
        <dbReference type="ARBA" id="ARBA00022807"/>
    </source>
</evidence>
<evidence type="ECO:0000313" key="7">
    <source>
        <dbReference type="Proteomes" id="UP000006034"/>
    </source>
</evidence>
<evidence type="ECO:0000313" key="6">
    <source>
        <dbReference type="EMBL" id="EFV43226.1"/>
    </source>
</evidence>
<keyword evidence="2" id="KW-0645">Protease</keyword>
<comment type="caution">
    <text evidence="6">The sequence shown here is derived from an EMBL/GenBank/DDBJ whole genome shotgun (WGS) entry which is preliminary data.</text>
</comment>
<reference evidence="6 7" key="2">
    <citation type="submission" date="2013-04" db="EMBL/GenBank/DDBJ databases">
        <title>The Genome Sequence of Bilophila wadsworthia 3_1_6.</title>
        <authorList>
            <consortium name="The Broad Institute Genomics Platform"/>
            <person name="Earl A."/>
            <person name="Ward D."/>
            <person name="Feldgarden M."/>
            <person name="Gevers D."/>
            <person name="Sibley C."/>
            <person name="Strauss J."/>
            <person name="Allen-Vercoe E."/>
            <person name="Walker B."/>
            <person name="Young S."/>
            <person name="Zeng Q."/>
            <person name="Gargeya S."/>
            <person name="Fitzgerald M."/>
            <person name="Haas B."/>
            <person name="Abouelleil A."/>
            <person name="Allen A.W."/>
            <person name="Alvarado L."/>
            <person name="Arachchi H.M."/>
            <person name="Berlin A.M."/>
            <person name="Chapman S.B."/>
            <person name="Gainer-Dewar J."/>
            <person name="Goldberg J."/>
            <person name="Griggs A."/>
            <person name="Gujja S."/>
            <person name="Hansen M."/>
            <person name="Howarth C."/>
            <person name="Imamovic A."/>
            <person name="Ireland A."/>
            <person name="Larimer J."/>
            <person name="McCowan C."/>
            <person name="Murphy C."/>
            <person name="Pearson M."/>
            <person name="Poon T.W."/>
            <person name="Priest M."/>
            <person name="Roberts A."/>
            <person name="Saif S."/>
            <person name="Shea T."/>
            <person name="Sisk P."/>
            <person name="Sykes S."/>
            <person name="Wortman J."/>
            <person name="Nusbaum C."/>
            <person name="Birren B."/>
        </authorList>
    </citation>
    <scope>NUCLEOTIDE SEQUENCE [LARGE SCALE GENOMIC DNA]</scope>
    <source>
        <strain evidence="6 7">3_1_6</strain>
    </source>
</reference>
<evidence type="ECO:0000256" key="3">
    <source>
        <dbReference type="ARBA" id="ARBA00022801"/>
    </source>
</evidence>
<name>E5Y9U9_BILW3</name>
<dbReference type="GO" id="GO:0006508">
    <property type="term" value="P:proteolysis"/>
    <property type="evidence" value="ECO:0007669"/>
    <property type="project" value="UniProtKB-KW"/>
</dbReference>
<dbReference type="InterPro" id="IPR000064">
    <property type="entry name" value="NLP_P60_dom"/>
</dbReference>
<dbReference type="STRING" id="563192.HMPREF0179_02967"/>
<dbReference type="Proteomes" id="UP000006034">
    <property type="component" value="Unassembled WGS sequence"/>
</dbReference>
<evidence type="ECO:0000256" key="2">
    <source>
        <dbReference type="ARBA" id="ARBA00022670"/>
    </source>
</evidence>
<reference evidence="6 7" key="1">
    <citation type="submission" date="2010-10" db="EMBL/GenBank/DDBJ databases">
        <authorList>
            <consortium name="The Broad Institute Genome Sequencing Platform"/>
            <person name="Ward D."/>
            <person name="Earl A."/>
            <person name="Feldgarden M."/>
            <person name="Young S.K."/>
            <person name="Gargeya S."/>
            <person name="Zeng Q."/>
            <person name="Alvarado L."/>
            <person name="Berlin A."/>
            <person name="Bochicchio J."/>
            <person name="Chapman S.B."/>
            <person name="Chen Z."/>
            <person name="Freedman E."/>
            <person name="Gellesch M."/>
            <person name="Goldberg J."/>
            <person name="Griggs A."/>
            <person name="Gujja S."/>
            <person name="Heilman E."/>
            <person name="Heiman D."/>
            <person name="Howarth C."/>
            <person name="Mehta T."/>
            <person name="Neiman D."/>
            <person name="Pearson M."/>
            <person name="Roberts A."/>
            <person name="Saif S."/>
            <person name="Shea T."/>
            <person name="Shenoy N."/>
            <person name="Sisk P."/>
            <person name="Stolte C."/>
            <person name="Sykes S."/>
            <person name="White J."/>
            <person name="Yandava C."/>
            <person name="Allen-Vercoe E."/>
            <person name="Sibley C."/>
            <person name="Ambrose C.E."/>
            <person name="Strauss J."/>
            <person name="Daigneault M."/>
            <person name="Haas B."/>
            <person name="Nusbaum C."/>
            <person name="Birren B."/>
        </authorList>
    </citation>
    <scope>NUCLEOTIDE SEQUENCE [LARGE SCALE GENOMIC DNA]</scope>
    <source>
        <strain evidence="6 7">3_1_6</strain>
    </source>
</reference>
<protein>
    <recommendedName>
        <fullName evidence="5">NlpC/P60 domain-containing protein</fullName>
    </recommendedName>
</protein>
<dbReference type="OrthoDB" id="6058745at2"/>
<organism evidence="6 7">
    <name type="scientific">Bilophila wadsworthia (strain 3_1_6)</name>
    <dbReference type="NCBI Taxonomy" id="563192"/>
    <lineage>
        <taxon>Bacteria</taxon>
        <taxon>Pseudomonadati</taxon>
        <taxon>Thermodesulfobacteriota</taxon>
        <taxon>Desulfovibrionia</taxon>
        <taxon>Desulfovibrionales</taxon>
        <taxon>Desulfovibrionaceae</taxon>
        <taxon>Bilophila</taxon>
    </lineage>
</organism>
<accession>E5Y9U9</accession>
<dbReference type="GO" id="GO:0008234">
    <property type="term" value="F:cysteine-type peptidase activity"/>
    <property type="evidence" value="ECO:0007669"/>
    <property type="project" value="UniProtKB-KW"/>
</dbReference>
<dbReference type="SUPFAM" id="SSF54001">
    <property type="entry name" value="Cysteine proteinases"/>
    <property type="match status" value="1"/>
</dbReference>
<feature type="domain" description="NlpC/P60" evidence="5">
    <location>
        <begin position="1"/>
        <end position="139"/>
    </location>
</feature>
<dbReference type="HOGENOM" id="CLU_153713_1_0_7"/>
<gene>
    <name evidence="6" type="ORF">HMPREF0179_02967</name>
</gene>
<dbReference type="RefSeq" id="WP_005029235.1">
    <property type="nucleotide sequence ID" value="NZ_KE150238.1"/>
</dbReference>
<dbReference type="Gene3D" id="3.90.1720.10">
    <property type="entry name" value="endopeptidase domain like (from Nostoc punctiforme)"/>
    <property type="match status" value="1"/>
</dbReference>
<evidence type="ECO:0000259" key="5">
    <source>
        <dbReference type="PROSITE" id="PS51935"/>
    </source>
</evidence>
<dbReference type="Pfam" id="PF00877">
    <property type="entry name" value="NLPC_P60"/>
    <property type="match status" value="1"/>
</dbReference>
<dbReference type="eggNOG" id="COG0791">
    <property type="taxonomic scope" value="Bacteria"/>
</dbReference>